<accession>A0A1G2SD55</accession>
<keyword evidence="1" id="KW-1133">Transmembrane helix</keyword>
<evidence type="ECO:0000256" key="1">
    <source>
        <dbReference type="SAM" id="Phobius"/>
    </source>
</evidence>
<keyword evidence="1" id="KW-0812">Transmembrane</keyword>
<name>A0A1G2SD55_9BACT</name>
<keyword evidence="1" id="KW-0472">Membrane</keyword>
<dbReference type="STRING" id="1802726.A3B07_01305"/>
<feature type="transmembrane region" description="Helical" evidence="1">
    <location>
        <begin position="34"/>
        <end position="55"/>
    </location>
</feature>
<gene>
    <name evidence="2" type="ORF">A3B07_01305</name>
</gene>
<organism evidence="2 3">
    <name type="scientific">Candidatus Yonathbacteria bacterium RIFCSPLOWO2_01_FULL_43_27</name>
    <dbReference type="NCBI Taxonomy" id="1802726"/>
    <lineage>
        <taxon>Bacteria</taxon>
        <taxon>Candidatus Yonathiibacteriota</taxon>
    </lineage>
</organism>
<dbReference type="Proteomes" id="UP000178817">
    <property type="component" value="Unassembled WGS sequence"/>
</dbReference>
<comment type="caution">
    <text evidence="2">The sequence shown here is derived from an EMBL/GenBank/DDBJ whole genome shotgun (WGS) entry which is preliminary data.</text>
</comment>
<dbReference type="AlphaFoldDB" id="A0A1G2SD55"/>
<evidence type="ECO:0000313" key="3">
    <source>
        <dbReference type="Proteomes" id="UP000178817"/>
    </source>
</evidence>
<protein>
    <submittedName>
        <fullName evidence="2">Uncharacterized protein</fullName>
    </submittedName>
</protein>
<dbReference type="EMBL" id="MHUV01000004">
    <property type="protein sequence ID" value="OHA82738.1"/>
    <property type="molecule type" value="Genomic_DNA"/>
</dbReference>
<sequence>MTKKDWNKEIKKLFSSPGVDKEKKESAPSRDWRIIVLVSAIVFVLSLSFHGYLFMKVNDDSLFAVTVKNEEPVAFNKENFERILNIFDQQDTTFEKLKNEPLTAVDPSL</sequence>
<proteinExistence type="predicted"/>
<reference evidence="2 3" key="1">
    <citation type="journal article" date="2016" name="Nat. Commun.">
        <title>Thousands of microbial genomes shed light on interconnected biogeochemical processes in an aquifer system.</title>
        <authorList>
            <person name="Anantharaman K."/>
            <person name="Brown C.T."/>
            <person name="Hug L.A."/>
            <person name="Sharon I."/>
            <person name="Castelle C.J."/>
            <person name="Probst A.J."/>
            <person name="Thomas B.C."/>
            <person name="Singh A."/>
            <person name="Wilkins M.J."/>
            <person name="Karaoz U."/>
            <person name="Brodie E.L."/>
            <person name="Williams K.H."/>
            <person name="Hubbard S.S."/>
            <person name="Banfield J.F."/>
        </authorList>
    </citation>
    <scope>NUCLEOTIDE SEQUENCE [LARGE SCALE GENOMIC DNA]</scope>
</reference>
<evidence type="ECO:0000313" key="2">
    <source>
        <dbReference type="EMBL" id="OHA82738.1"/>
    </source>
</evidence>